<organism evidence="1 2">
    <name type="scientific">Antrodiella citrinella</name>
    <dbReference type="NCBI Taxonomy" id="2447956"/>
    <lineage>
        <taxon>Eukaryota</taxon>
        <taxon>Fungi</taxon>
        <taxon>Dikarya</taxon>
        <taxon>Basidiomycota</taxon>
        <taxon>Agaricomycotina</taxon>
        <taxon>Agaricomycetes</taxon>
        <taxon>Polyporales</taxon>
        <taxon>Steccherinaceae</taxon>
        <taxon>Antrodiella</taxon>
    </lineage>
</organism>
<protein>
    <submittedName>
        <fullName evidence="1">Uncharacterized protein</fullName>
    </submittedName>
</protein>
<comment type="caution">
    <text evidence="1">The sequence shown here is derived from an EMBL/GenBank/DDBJ whole genome shotgun (WGS) entry which is preliminary data.</text>
</comment>
<gene>
    <name evidence="1" type="ORF">EUX98_g6813</name>
</gene>
<dbReference type="EMBL" id="SGPM01000256">
    <property type="protein sequence ID" value="THH27384.1"/>
    <property type="molecule type" value="Genomic_DNA"/>
</dbReference>
<evidence type="ECO:0000313" key="1">
    <source>
        <dbReference type="EMBL" id="THH27384.1"/>
    </source>
</evidence>
<evidence type="ECO:0000313" key="2">
    <source>
        <dbReference type="Proteomes" id="UP000308730"/>
    </source>
</evidence>
<proteinExistence type="predicted"/>
<dbReference type="AlphaFoldDB" id="A0A4S4MN35"/>
<sequence length="447" mass="50195">MRLSLDTPLIDNILEVQRNVDDDNDNVDNDNDNVDDDNDNVVDIQSKDVVALYPSMAQASGLFGSRASGQLDTFFELIREALPDDRTLAERNARHLREDNQIVRNDSLVNSAIMDPVIAPHAFDEGGLLFGISLDAVANDLTPFDWDFLDTLDWSDTATAGQITRQSTATGHVDQDDASACAPATGRELAAVPSYSGEPTAANASFEQMLEASGFIENYNMGFNDATIYRPAPDVAGPSNAVASSSHIPIERSATELIFGHTGEFVPPIPPHIAERSSLQYYVRCRRVDVPQRMWPKFPTYMQFCLNNGHRGILLRDITFEELPFTMIESGHQLVKPLLEIDTMQLEIVWPGYAPCTHYIWIDERTTRSMLLLDIVKKVNKWMFFASQQEVVAPGQEMWNLHPKKGRYIPWESVFLTSIRATDFVKKCTTWVAEFQVDADVMREKSV</sequence>
<dbReference type="OrthoDB" id="10643185at2759"/>
<dbReference type="Proteomes" id="UP000308730">
    <property type="component" value="Unassembled WGS sequence"/>
</dbReference>
<name>A0A4S4MN35_9APHY</name>
<accession>A0A4S4MN35</accession>
<keyword evidence="2" id="KW-1185">Reference proteome</keyword>
<reference evidence="1 2" key="1">
    <citation type="submission" date="2019-02" db="EMBL/GenBank/DDBJ databases">
        <title>Genome sequencing of the rare red list fungi Antrodiella citrinella (Flaviporus citrinellus).</title>
        <authorList>
            <person name="Buettner E."/>
            <person name="Kellner H."/>
        </authorList>
    </citation>
    <scope>NUCLEOTIDE SEQUENCE [LARGE SCALE GENOMIC DNA]</scope>
    <source>
        <strain evidence="1 2">DSM 108506</strain>
    </source>
</reference>